<comment type="caution">
    <text evidence="1">The sequence shown here is derived from an EMBL/GenBank/DDBJ whole genome shotgun (WGS) entry which is preliminary data.</text>
</comment>
<proteinExistence type="predicted"/>
<evidence type="ECO:0000313" key="2">
    <source>
        <dbReference type="Proteomes" id="UP000619761"/>
    </source>
</evidence>
<protein>
    <submittedName>
        <fullName evidence="1">Uncharacterized protein</fullName>
    </submittedName>
</protein>
<dbReference type="Proteomes" id="UP000619761">
    <property type="component" value="Unassembled WGS sequence"/>
</dbReference>
<evidence type="ECO:0000313" key="1">
    <source>
        <dbReference type="EMBL" id="GGY83956.1"/>
    </source>
</evidence>
<dbReference type="EMBL" id="BMYZ01000003">
    <property type="protein sequence ID" value="GGY83956.1"/>
    <property type="molecule type" value="Genomic_DNA"/>
</dbReference>
<name>A0ABQ3B7V0_9GAMM</name>
<accession>A0ABQ3B7V0</accession>
<sequence length="77" mass="8624">MQSRFYAGIDCDTDIQGRVLRLALKIQSDQRKGDSTVSMPRMTSLALDSVLICRERALHEHCLLAPYLVALIDYALG</sequence>
<organism evidence="1 2">
    <name type="scientific">Cellvibrio zantedeschiae</name>
    <dbReference type="NCBI Taxonomy" id="1237077"/>
    <lineage>
        <taxon>Bacteria</taxon>
        <taxon>Pseudomonadati</taxon>
        <taxon>Pseudomonadota</taxon>
        <taxon>Gammaproteobacteria</taxon>
        <taxon>Cellvibrionales</taxon>
        <taxon>Cellvibrionaceae</taxon>
        <taxon>Cellvibrio</taxon>
    </lineage>
</organism>
<reference evidence="2" key="1">
    <citation type="journal article" date="2019" name="Int. J. Syst. Evol. Microbiol.">
        <title>The Global Catalogue of Microorganisms (GCM) 10K type strain sequencing project: providing services to taxonomists for standard genome sequencing and annotation.</title>
        <authorList>
            <consortium name="The Broad Institute Genomics Platform"/>
            <consortium name="The Broad Institute Genome Sequencing Center for Infectious Disease"/>
            <person name="Wu L."/>
            <person name="Ma J."/>
        </authorList>
    </citation>
    <scope>NUCLEOTIDE SEQUENCE [LARGE SCALE GENOMIC DNA]</scope>
    <source>
        <strain evidence="2">KCTC 32239</strain>
    </source>
</reference>
<gene>
    <name evidence="1" type="ORF">GCM10011613_31080</name>
</gene>
<keyword evidence="2" id="KW-1185">Reference proteome</keyword>